<reference evidence="4 5" key="1">
    <citation type="submission" date="2020-06" db="EMBL/GenBank/DDBJ databases">
        <authorList>
            <person name="Li R."/>
            <person name="Bekaert M."/>
        </authorList>
    </citation>
    <scope>NUCLEOTIDE SEQUENCE [LARGE SCALE GENOMIC DNA]</scope>
    <source>
        <strain evidence="5">wild</strain>
    </source>
</reference>
<dbReference type="PROSITE" id="PS00615">
    <property type="entry name" value="C_TYPE_LECTIN_1"/>
    <property type="match status" value="1"/>
</dbReference>
<dbReference type="InterPro" id="IPR001304">
    <property type="entry name" value="C-type_lectin-like"/>
</dbReference>
<dbReference type="SUPFAM" id="SSF56436">
    <property type="entry name" value="C-type lectin-like"/>
    <property type="match status" value="1"/>
</dbReference>
<evidence type="ECO:0000259" key="3">
    <source>
        <dbReference type="PROSITE" id="PS50041"/>
    </source>
</evidence>
<keyword evidence="1" id="KW-1015">Disulfide bond</keyword>
<protein>
    <submittedName>
        <fullName evidence="4">MRC</fullName>
    </submittedName>
</protein>
<evidence type="ECO:0000313" key="5">
    <source>
        <dbReference type="Proteomes" id="UP000507470"/>
    </source>
</evidence>
<feature type="signal peptide" evidence="2">
    <location>
        <begin position="1"/>
        <end position="17"/>
    </location>
</feature>
<proteinExistence type="predicted"/>
<dbReference type="EMBL" id="CACVKT020001511">
    <property type="protein sequence ID" value="CAC5368940.1"/>
    <property type="molecule type" value="Genomic_DNA"/>
</dbReference>
<dbReference type="InterPro" id="IPR016187">
    <property type="entry name" value="CTDL_fold"/>
</dbReference>
<dbReference type="PANTHER" id="PTHR22803">
    <property type="entry name" value="MANNOSE, PHOSPHOLIPASE, LECTIN RECEPTOR RELATED"/>
    <property type="match status" value="1"/>
</dbReference>
<gene>
    <name evidence="4" type="ORF">MCOR_8324</name>
</gene>
<dbReference type="OrthoDB" id="6112463at2759"/>
<dbReference type="PROSITE" id="PS50041">
    <property type="entry name" value="C_TYPE_LECTIN_2"/>
    <property type="match status" value="1"/>
</dbReference>
<name>A0A6J8AJ18_MYTCO</name>
<evidence type="ECO:0000256" key="2">
    <source>
        <dbReference type="SAM" id="SignalP"/>
    </source>
</evidence>
<feature type="domain" description="C-type lectin" evidence="3">
    <location>
        <begin position="55"/>
        <end position="169"/>
    </location>
</feature>
<evidence type="ECO:0000313" key="4">
    <source>
        <dbReference type="EMBL" id="CAC5368940.1"/>
    </source>
</evidence>
<evidence type="ECO:0000256" key="1">
    <source>
        <dbReference type="ARBA" id="ARBA00023157"/>
    </source>
</evidence>
<organism evidence="4 5">
    <name type="scientific">Mytilus coruscus</name>
    <name type="common">Sea mussel</name>
    <dbReference type="NCBI Taxonomy" id="42192"/>
    <lineage>
        <taxon>Eukaryota</taxon>
        <taxon>Metazoa</taxon>
        <taxon>Spiralia</taxon>
        <taxon>Lophotrochozoa</taxon>
        <taxon>Mollusca</taxon>
        <taxon>Bivalvia</taxon>
        <taxon>Autobranchia</taxon>
        <taxon>Pteriomorphia</taxon>
        <taxon>Mytilida</taxon>
        <taxon>Mytiloidea</taxon>
        <taxon>Mytilidae</taxon>
        <taxon>Mytilinae</taxon>
        <taxon>Mytilus</taxon>
    </lineage>
</organism>
<feature type="chain" id="PRO_5027028296" evidence="2">
    <location>
        <begin position="18"/>
        <end position="183"/>
    </location>
</feature>
<accession>A0A6J8AJ18</accession>
<dbReference type="InterPro" id="IPR016186">
    <property type="entry name" value="C-type_lectin-like/link_sf"/>
</dbReference>
<dbReference type="CDD" id="cd00037">
    <property type="entry name" value="CLECT"/>
    <property type="match status" value="1"/>
</dbReference>
<dbReference type="Pfam" id="PF00059">
    <property type="entry name" value="Lectin_C"/>
    <property type="match status" value="1"/>
</dbReference>
<dbReference type="InterPro" id="IPR018378">
    <property type="entry name" value="C-type_lectin_CS"/>
</dbReference>
<sequence length="183" mass="21191">MIALVVVLVATCVEVGGHNVCLENQEKSHLNHMRNQLKGKHVLGNDGCRKDWDRFRDHCYFVSKHKKSWFEAERYCRSEGSFLVNINDDNENNWVMSKLKEAKINSAWLGATECDSDKWIWVFDFAPVKYFKWDSNEPNGGTVENCLEMYSKGVWNDRPCKTTLDFVCKKHVINGCPPKKGKQ</sequence>
<keyword evidence="5" id="KW-1185">Reference proteome</keyword>
<dbReference type="SMART" id="SM00034">
    <property type="entry name" value="CLECT"/>
    <property type="match status" value="1"/>
</dbReference>
<dbReference type="Gene3D" id="3.10.100.10">
    <property type="entry name" value="Mannose-Binding Protein A, subunit A"/>
    <property type="match status" value="1"/>
</dbReference>
<dbReference type="InterPro" id="IPR050111">
    <property type="entry name" value="C-type_lectin/snaclec_domain"/>
</dbReference>
<dbReference type="AlphaFoldDB" id="A0A6J8AJ18"/>
<dbReference type="Proteomes" id="UP000507470">
    <property type="component" value="Unassembled WGS sequence"/>
</dbReference>
<keyword evidence="2" id="KW-0732">Signal</keyword>